<dbReference type="PATRIC" id="fig|1121014.3.peg.2399"/>
<dbReference type="GO" id="GO:0000271">
    <property type="term" value="P:polysaccharide biosynthetic process"/>
    <property type="evidence" value="ECO:0007669"/>
    <property type="project" value="TreeGrafter"/>
</dbReference>
<dbReference type="PANTHER" id="PTHR23028:SF53">
    <property type="entry name" value="ACYL_TRANSF_3 DOMAIN-CONTAINING PROTEIN"/>
    <property type="match status" value="1"/>
</dbReference>
<dbReference type="AlphaFoldDB" id="A0A087MFU7"/>
<feature type="transmembrane region" description="Helical" evidence="1">
    <location>
        <begin position="331"/>
        <end position="348"/>
    </location>
</feature>
<organism evidence="3 4">
    <name type="scientific">Arenimonas donghaensis DSM 18148 = HO3-R19</name>
    <dbReference type="NCBI Taxonomy" id="1121014"/>
    <lineage>
        <taxon>Bacteria</taxon>
        <taxon>Pseudomonadati</taxon>
        <taxon>Pseudomonadota</taxon>
        <taxon>Gammaproteobacteria</taxon>
        <taxon>Lysobacterales</taxon>
        <taxon>Lysobacteraceae</taxon>
        <taxon>Arenimonas</taxon>
    </lineage>
</organism>
<keyword evidence="1" id="KW-0812">Transmembrane</keyword>
<keyword evidence="1" id="KW-1133">Transmembrane helix</keyword>
<feature type="transmembrane region" description="Helical" evidence="1">
    <location>
        <begin position="292"/>
        <end position="311"/>
    </location>
</feature>
<keyword evidence="1" id="KW-0472">Membrane</keyword>
<feature type="transmembrane region" description="Helical" evidence="1">
    <location>
        <begin position="21"/>
        <end position="42"/>
    </location>
</feature>
<dbReference type="InterPro" id="IPR050879">
    <property type="entry name" value="Acyltransferase_3"/>
</dbReference>
<dbReference type="Proteomes" id="UP000029085">
    <property type="component" value="Unassembled WGS sequence"/>
</dbReference>
<dbReference type="Pfam" id="PF01757">
    <property type="entry name" value="Acyl_transf_3"/>
    <property type="match status" value="1"/>
</dbReference>
<evidence type="ECO:0000256" key="1">
    <source>
        <dbReference type="SAM" id="Phobius"/>
    </source>
</evidence>
<proteinExistence type="predicted"/>
<dbReference type="GO" id="GO:0016020">
    <property type="term" value="C:membrane"/>
    <property type="evidence" value="ECO:0007669"/>
    <property type="project" value="TreeGrafter"/>
</dbReference>
<gene>
    <name evidence="3" type="ORF">N788_07485</name>
</gene>
<reference evidence="3 4" key="2">
    <citation type="journal article" date="2015" name="Stand. Genomic Sci.">
        <title>High quality draft genomic sequence of Arenimonas donghaensis DSM 18148(T).</title>
        <authorList>
            <person name="Chen F."/>
            <person name="Wang H."/>
            <person name="Cao Y."/>
            <person name="Li X."/>
            <person name="Wang G."/>
        </authorList>
    </citation>
    <scope>NUCLEOTIDE SEQUENCE [LARGE SCALE GENOMIC DNA]</scope>
    <source>
        <strain evidence="3 4">HO3-R19</strain>
    </source>
</reference>
<reference evidence="4" key="1">
    <citation type="submission" date="2013-08" db="EMBL/GenBank/DDBJ databases">
        <title>Genome sequencing of Arenimonas donghaensis.</title>
        <authorList>
            <person name="Chen F."/>
            <person name="Wang G."/>
        </authorList>
    </citation>
    <scope>NUCLEOTIDE SEQUENCE [LARGE SCALE GENOMIC DNA]</scope>
    <source>
        <strain evidence="4">HO3-R19</strain>
    </source>
</reference>
<feature type="transmembrane region" description="Helical" evidence="1">
    <location>
        <begin position="231"/>
        <end position="253"/>
    </location>
</feature>
<feature type="transmembrane region" description="Helical" evidence="1">
    <location>
        <begin position="169"/>
        <end position="187"/>
    </location>
</feature>
<name>A0A087MFU7_9GAMM</name>
<evidence type="ECO:0000313" key="4">
    <source>
        <dbReference type="Proteomes" id="UP000029085"/>
    </source>
</evidence>
<dbReference type="InterPro" id="IPR002656">
    <property type="entry name" value="Acyl_transf_3_dom"/>
</dbReference>
<dbReference type="EMBL" id="AVCJ01000049">
    <property type="protein sequence ID" value="KFL35750.1"/>
    <property type="molecule type" value="Genomic_DNA"/>
</dbReference>
<feature type="transmembrane region" description="Helical" evidence="1">
    <location>
        <begin position="199"/>
        <end position="219"/>
    </location>
</feature>
<protein>
    <recommendedName>
        <fullName evidence="2">Acyltransferase 3 domain-containing protein</fullName>
    </recommendedName>
</protein>
<dbReference type="STRING" id="1121014.N788_07485"/>
<dbReference type="GO" id="GO:0016747">
    <property type="term" value="F:acyltransferase activity, transferring groups other than amino-acyl groups"/>
    <property type="evidence" value="ECO:0007669"/>
    <property type="project" value="InterPro"/>
</dbReference>
<feature type="transmembrane region" description="Helical" evidence="1">
    <location>
        <begin position="146"/>
        <end position="162"/>
    </location>
</feature>
<feature type="transmembrane region" description="Helical" evidence="1">
    <location>
        <begin position="54"/>
        <end position="71"/>
    </location>
</feature>
<comment type="caution">
    <text evidence="3">The sequence shown here is derived from an EMBL/GenBank/DDBJ whole genome shotgun (WGS) entry which is preliminary data.</text>
</comment>
<evidence type="ECO:0000313" key="3">
    <source>
        <dbReference type="EMBL" id="KFL35750.1"/>
    </source>
</evidence>
<dbReference type="PANTHER" id="PTHR23028">
    <property type="entry name" value="ACETYLTRANSFERASE"/>
    <property type="match status" value="1"/>
</dbReference>
<accession>A0A087MFU7</accession>
<keyword evidence="4" id="KW-1185">Reference proteome</keyword>
<dbReference type="RefSeq" id="WP_034225530.1">
    <property type="nucleotide sequence ID" value="NZ_AVCJ01000049.1"/>
</dbReference>
<sequence>MELFLGRPRGRRDHLDALDGLRGLAVLVVLASHLSNRGLHLLPGLDLSGIGKSGVYLFFVLSAFLLTRILMDRPAGDYRQARLWLDYALRRVLRIWPVYLVLLLVSWGLTRAGVQAWHYQIDDASLVNHLLLREGQSVLWSIPVEFSYYLWLPLLALVLAALRAWRPGVVFEWLFGAVLLAAALWAWPPSQSVPNDIRLGPYLVLFFCGALAARADLALRSGTQPLPRGAWAALAVLVLAGLVLTIPAVWAAIRGTAMNPALNHTWFLFFGLAWSALLLAVLHGPNGLRKPFAAWPMRLVGVVSFSLYLWHMPVLDGLRVLGADDWPLAPVWPLAAAMAAAMLSYLAFERPWRDVRLRRPRPGA</sequence>
<feature type="transmembrane region" description="Helical" evidence="1">
    <location>
        <begin position="92"/>
        <end position="109"/>
    </location>
</feature>
<evidence type="ECO:0000259" key="2">
    <source>
        <dbReference type="Pfam" id="PF01757"/>
    </source>
</evidence>
<dbReference type="OrthoDB" id="9767863at2"/>
<feature type="transmembrane region" description="Helical" evidence="1">
    <location>
        <begin position="265"/>
        <end position="285"/>
    </location>
</feature>
<feature type="domain" description="Acyltransferase 3" evidence="2">
    <location>
        <begin position="16"/>
        <end position="343"/>
    </location>
</feature>